<dbReference type="EMBL" id="JALMLT010000004">
    <property type="protein sequence ID" value="MDT8760368.1"/>
    <property type="molecule type" value="Genomic_DNA"/>
</dbReference>
<reference evidence="1" key="1">
    <citation type="submission" date="2022-04" db="EMBL/GenBank/DDBJ databases">
        <title>Tomato heritable bacteria conferring resistance against bacterial wilt.</title>
        <authorList>
            <person name="Yin J."/>
        </authorList>
    </citation>
    <scope>NUCLEOTIDE SEQUENCE</scope>
    <source>
        <strain evidence="1">Cra20</strain>
    </source>
</reference>
<dbReference type="Pfam" id="PF13563">
    <property type="entry name" value="2_5_RNA_ligase2"/>
    <property type="match status" value="1"/>
</dbReference>
<dbReference type="Gene3D" id="3.90.1140.10">
    <property type="entry name" value="Cyclic phosphodiesterase"/>
    <property type="match status" value="1"/>
</dbReference>
<name>A0ABU3N7B7_9SPHN</name>
<protein>
    <submittedName>
        <fullName evidence="1">2'-5' RNA ligase family protein</fullName>
    </submittedName>
</protein>
<gene>
    <name evidence="1" type="ORF">MZO42_16830</name>
</gene>
<dbReference type="InterPro" id="IPR009097">
    <property type="entry name" value="Cyclic_Pdiesterase"/>
</dbReference>
<sequence>MRARNPLYVQAKPPPEVQAQIAALPRNDPARRPHLLHVTLASLFDLYRAPPEWLAAVIAALDSLDAPAFPLAFDRIENRKCVTLRSGAPLAEARAFQTALIRHLLAHRAPIMLGTTPEPHVTINYAGDRLRAEKIAPIGWTVDEILLVESVVGKTTHVEHGRWRLRSGEGERVA</sequence>
<comment type="caution">
    <text evidence="1">The sequence shown here is derived from an EMBL/GenBank/DDBJ whole genome shotgun (WGS) entry which is preliminary data.</text>
</comment>
<organism evidence="1">
    <name type="scientific">Sphingomonas psychrotolerans</name>
    <dbReference type="NCBI Taxonomy" id="1327635"/>
    <lineage>
        <taxon>Bacteria</taxon>
        <taxon>Pseudomonadati</taxon>
        <taxon>Pseudomonadota</taxon>
        <taxon>Alphaproteobacteria</taxon>
        <taxon>Sphingomonadales</taxon>
        <taxon>Sphingomonadaceae</taxon>
        <taxon>Sphingomonas</taxon>
    </lineage>
</organism>
<dbReference type="GO" id="GO:0016874">
    <property type="term" value="F:ligase activity"/>
    <property type="evidence" value="ECO:0007669"/>
    <property type="project" value="UniProtKB-KW"/>
</dbReference>
<keyword evidence="1" id="KW-0436">Ligase</keyword>
<proteinExistence type="predicted"/>
<accession>A0ABU3N7B7</accession>
<evidence type="ECO:0000313" key="1">
    <source>
        <dbReference type="EMBL" id="MDT8760368.1"/>
    </source>
</evidence>
<dbReference type="SUPFAM" id="SSF55144">
    <property type="entry name" value="LigT-like"/>
    <property type="match status" value="1"/>
</dbReference>